<sequence>MNLFSHILLLTISQCATLTFAALVLPPPSSLVPRARHCDNNPGQVAGSAPSPTTPPLPRAPTYAFCLRGRTRTFVLVTLSSIIPIHEPLVENLISSAMEEITATVKQLTEDMPIVGGVFTQVLDDVALWVTNSNNHQLTWGVLGTALVAIGDYFEKNGGWGAVQFTIWDGDNEVGRARIGIMT</sequence>
<gene>
    <name evidence="2" type="ORF">FRX48_09130</name>
</gene>
<dbReference type="OrthoDB" id="5294920at2759"/>
<reference evidence="2 3" key="1">
    <citation type="submission" date="2019-09" db="EMBL/GenBank/DDBJ databases">
        <title>The hologenome of the rock-dwelling lichen Lasallia pustulata.</title>
        <authorList>
            <person name="Greshake Tzovaras B."/>
            <person name="Segers F."/>
            <person name="Bicker A."/>
            <person name="Dal Grande F."/>
            <person name="Otte J."/>
            <person name="Hankeln T."/>
            <person name="Schmitt I."/>
            <person name="Ebersberger I."/>
        </authorList>
    </citation>
    <scope>NUCLEOTIDE SEQUENCE [LARGE SCALE GENOMIC DNA]</scope>
    <source>
        <strain evidence="2">A1-1</strain>
    </source>
</reference>
<dbReference type="AlphaFoldDB" id="A0A5M8PDT9"/>
<proteinExistence type="predicted"/>
<accession>A0A5M8PDT9</accession>
<name>A0A5M8PDT9_9LECA</name>
<organism evidence="2 3">
    <name type="scientific">Lasallia pustulata</name>
    <dbReference type="NCBI Taxonomy" id="136370"/>
    <lineage>
        <taxon>Eukaryota</taxon>
        <taxon>Fungi</taxon>
        <taxon>Dikarya</taxon>
        <taxon>Ascomycota</taxon>
        <taxon>Pezizomycotina</taxon>
        <taxon>Lecanoromycetes</taxon>
        <taxon>OSLEUM clade</taxon>
        <taxon>Umbilicariomycetidae</taxon>
        <taxon>Umbilicariales</taxon>
        <taxon>Umbilicariaceae</taxon>
        <taxon>Lasallia</taxon>
    </lineage>
</organism>
<feature type="chain" id="PRO_5024363879" evidence="1">
    <location>
        <begin position="22"/>
        <end position="183"/>
    </location>
</feature>
<evidence type="ECO:0000313" key="3">
    <source>
        <dbReference type="Proteomes" id="UP000324767"/>
    </source>
</evidence>
<dbReference type="Proteomes" id="UP000324767">
    <property type="component" value="Unassembled WGS sequence"/>
</dbReference>
<dbReference type="EMBL" id="VXIT01000020">
    <property type="protein sequence ID" value="KAA6407064.1"/>
    <property type="molecule type" value="Genomic_DNA"/>
</dbReference>
<protein>
    <submittedName>
        <fullName evidence="2">Uncharacterized protein</fullName>
    </submittedName>
</protein>
<evidence type="ECO:0000256" key="1">
    <source>
        <dbReference type="SAM" id="SignalP"/>
    </source>
</evidence>
<evidence type="ECO:0000313" key="2">
    <source>
        <dbReference type="EMBL" id="KAA6407064.1"/>
    </source>
</evidence>
<feature type="signal peptide" evidence="1">
    <location>
        <begin position="1"/>
        <end position="21"/>
    </location>
</feature>
<comment type="caution">
    <text evidence="2">The sequence shown here is derived from an EMBL/GenBank/DDBJ whole genome shotgun (WGS) entry which is preliminary data.</text>
</comment>
<keyword evidence="1" id="KW-0732">Signal</keyword>